<keyword evidence="7 14" id="KW-0401">Integrin</keyword>
<keyword evidence="11" id="KW-0325">Glycoprotein</keyword>
<keyword evidence="4" id="KW-0677">Repeat</keyword>
<keyword evidence="8 12" id="KW-0472">Membrane</keyword>
<dbReference type="InterPro" id="IPR048633">
    <property type="entry name" value="ITGAX-like_Ig_3"/>
</dbReference>
<sequence>MSLGLTMTSDPITQNTMVSCQDVFSPYRGARPNVKRVLIVITDGESSDSQNDLRGATNLAENAKIVRFAIGVGSAFDKTDAKEELKTIASSPPDEHVFQVGNFDALERIRNSLQEKIFAIEGSETDGESLKLEMSQEGFSAAYVPEGFQMGIVGANQWKGGYMKYTSSGMKSGSYEPLNVESVSYLASARINCNFTLDSTRKAPNNRAYISEKQRMTNKSVDLDLRQPKCFDVNFFVERCPQDALNALSNELTFTFEGLPSERLNLSPSLALKAQTTTFHPLGFEFSCGTDNNCVDNLKVDFNFTRSLEVKVGIDELLDVSVSVENSEENSYNSHVIVTYPAGLSFRKFTILQDCSVAQCRVFKCNMFMGRLESKTLKISANLSSRWIQQIGLKSAKYLLTSTASLEYDRNQYIFFSTGSNNNPPIRKIEAEVEVYAEPDFTKEIVGGSLGGLALLALLTAGLYKAGFFKSKYNDMINAEEAEPEAPLAPEA</sequence>
<dbReference type="GO" id="GO:0005178">
    <property type="term" value="F:integrin binding"/>
    <property type="evidence" value="ECO:0007669"/>
    <property type="project" value="TreeGrafter"/>
</dbReference>
<comment type="caution">
    <text evidence="14">The sequence shown here is derived from an EMBL/GenBank/DDBJ whole genome shotgun (WGS) entry which is preliminary data.</text>
</comment>
<dbReference type="SUPFAM" id="SSF53300">
    <property type="entry name" value="vWA-like"/>
    <property type="match status" value="1"/>
</dbReference>
<gene>
    <name evidence="14" type="ORF">D5F01_LYC17604</name>
</gene>
<comment type="similarity">
    <text evidence="2">Belongs to the integrin alpha chain family.</text>
</comment>
<evidence type="ECO:0000256" key="5">
    <source>
        <dbReference type="ARBA" id="ARBA00022889"/>
    </source>
</evidence>
<dbReference type="PANTHER" id="PTHR23220">
    <property type="entry name" value="INTEGRIN ALPHA"/>
    <property type="match status" value="1"/>
</dbReference>
<keyword evidence="6 12" id="KW-1133">Transmembrane helix</keyword>
<dbReference type="Gene3D" id="1.20.5.930">
    <property type="entry name" value="Bicelle-embedded integrin alpha(iib) transmembrane segment"/>
    <property type="match status" value="1"/>
</dbReference>
<evidence type="ECO:0000256" key="4">
    <source>
        <dbReference type="ARBA" id="ARBA00022737"/>
    </source>
</evidence>
<keyword evidence="10" id="KW-0675">Receptor</keyword>
<dbReference type="EMBL" id="REGW02000017">
    <property type="protein sequence ID" value="KAE8284273.1"/>
    <property type="molecule type" value="Genomic_DNA"/>
</dbReference>
<keyword evidence="15" id="KW-1185">Reference proteome</keyword>
<evidence type="ECO:0000256" key="6">
    <source>
        <dbReference type="ARBA" id="ARBA00022989"/>
    </source>
</evidence>
<evidence type="ECO:0000256" key="11">
    <source>
        <dbReference type="ARBA" id="ARBA00023180"/>
    </source>
</evidence>
<evidence type="ECO:0000313" key="15">
    <source>
        <dbReference type="Proteomes" id="UP000424527"/>
    </source>
</evidence>
<evidence type="ECO:0000313" key="14">
    <source>
        <dbReference type="EMBL" id="KAE8284273.1"/>
    </source>
</evidence>
<dbReference type="Gene3D" id="2.60.40.1460">
    <property type="entry name" value="Integrin domains. Chain A, domain 2"/>
    <property type="match status" value="1"/>
</dbReference>
<protein>
    <submittedName>
        <fullName evidence="14">Integrin alpha-M CD11 antigen-like family member B</fullName>
    </submittedName>
</protein>
<dbReference type="InterPro" id="IPR036465">
    <property type="entry name" value="vWFA_dom_sf"/>
</dbReference>
<dbReference type="GO" id="GO:0007160">
    <property type="term" value="P:cell-matrix adhesion"/>
    <property type="evidence" value="ECO:0007669"/>
    <property type="project" value="TreeGrafter"/>
</dbReference>
<evidence type="ECO:0000256" key="10">
    <source>
        <dbReference type="ARBA" id="ARBA00023170"/>
    </source>
</evidence>
<evidence type="ECO:0000259" key="13">
    <source>
        <dbReference type="PROSITE" id="PS50234"/>
    </source>
</evidence>
<dbReference type="GO" id="GO:0009897">
    <property type="term" value="C:external side of plasma membrane"/>
    <property type="evidence" value="ECO:0007669"/>
    <property type="project" value="TreeGrafter"/>
</dbReference>
<evidence type="ECO:0000256" key="8">
    <source>
        <dbReference type="ARBA" id="ARBA00023136"/>
    </source>
</evidence>
<dbReference type="Gene3D" id="3.40.50.410">
    <property type="entry name" value="von Willebrand factor, type A domain"/>
    <property type="match status" value="1"/>
</dbReference>
<dbReference type="Pfam" id="PF00092">
    <property type="entry name" value="VWA"/>
    <property type="match status" value="1"/>
</dbReference>
<dbReference type="GO" id="GO:0033627">
    <property type="term" value="P:cell adhesion mediated by integrin"/>
    <property type="evidence" value="ECO:0007669"/>
    <property type="project" value="TreeGrafter"/>
</dbReference>
<dbReference type="Proteomes" id="UP000424527">
    <property type="component" value="Unassembled WGS sequence"/>
</dbReference>
<keyword evidence="5" id="KW-0130">Cell adhesion</keyword>
<dbReference type="PROSITE" id="PS50234">
    <property type="entry name" value="VWFA"/>
    <property type="match status" value="1"/>
</dbReference>
<organism evidence="14 15">
    <name type="scientific">Larimichthys crocea</name>
    <name type="common">Large yellow croaker</name>
    <name type="synonym">Pseudosciaena crocea</name>
    <dbReference type="NCBI Taxonomy" id="215358"/>
    <lineage>
        <taxon>Eukaryota</taxon>
        <taxon>Metazoa</taxon>
        <taxon>Chordata</taxon>
        <taxon>Craniata</taxon>
        <taxon>Vertebrata</taxon>
        <taxon>Euteleostomi</taxon>
        <taxon>Actinopterygii</taxon>
        <taxon>Neopterygii</taxon>
        <taxon>Teleostei</taxon>
        <taxon>Neoteleostei</taxon>
        <taxon>Acanthomorphata</taxon>
        <taxon>Eupercaria</taxon>
        <taxon>Sciaenidae</taxon>
        <taxon>Larimichthys</taxon>
    </lineage>
</organism>
<comment type="subcellular location">
    <subcellularLocation>
        <location evidence="1">Membrane</location>
        <topology evidence="1">Single-pass type I membrane protein</topology>
    </subcellularLocation>
</comment>
<reference evidence="14 15" key="1">
    <citation type="submission" date="2019-07" db="EMBL/GenBank/DDBJ databases">
        <title>Chromosome genome assembly for large yellow croaker.</title>
        <authorList>
            <person name="Xiao S."/>
        </authorList>
    </citation>
    <scope>NUCLEOTIDE SEQUENCE [LARGE SCALE GENOMIC DNA]</scope>
    <source>
        <strain evidence="14">JMULYC20181020</strain>
        <tissue evidence="14">Muscle</tissue>
    </source>
</reference>
<keyword evidence="9" id="KW-1015">Disulfide bond</keyword>
<dbReference type="GO" id="GO:0007229">
    <property type="term" value="P:integrin-mediated signaling pathway"/>
    <property type="evidence" value="ECO:0007669"/>
    <property type="project" value="UniProtKB-KW"/>
</dbReference>
<accession>A0A6G0HYX8</accession>
<dbReference type="GO" id="GO:0098609">
    <property type="term" value="P:cell-cell adhesion"/>
    <property type="evidence" value="ECO:0007669"/>
    <property type="project" value="TreeGrafter"/>
</dbReference>
<dbReference type="Pfam" id="PF21520">
    <property type="entry name" value="ITGAX-like_Ig_3"/>
    <property type="match status" value="1"/>
</dbReference>
<proteinExistence type="inferred from homology"/>
<dbReference type="PANTHER" id="PTHR23220:SF118">
    <property type="entry name" value="INTEGRIN ALPHA-X"/>
    <property type="match status" value="1"/>
</dbReference>
<feature type="domain" description="VWFA" evidence="13">
    <location>
        <begin position="1"/>
        <end position="113"/>
    </location>
</feature>
<dbReference type="AlphaFoldDB" id="A0A6G0HYX8"/>
<feature type="transmembrane region" description="Helical" evidence="12">
    <location>
        <begin position="445"/>
        <end position="464"/>
    </location>
</feature>
<keyword evidence="3 12" id="KW-0812">Transmembrane</keyword>
<dbReference type="InterPro" id="IPR002035">
    <property type="entry name" value="VWF_A"/>
</dbReference>
<evidence type="ECO:0000256" key="9">
    <source>
        <dbReference type="ARBA" id="ARBA00023157"/>
    </source>
</evidence>
<dbReference type="Gene3D" id="2.60.40.1510">
    <property type="entry name" value="ntegrin, alpha v. Chain A, domain 3"/>
    <property type="match status" value="1"/>
</dbReference>
<name>A0A6G0HYX8_LARCR</name>
<evidence type="ECO:0000256" key="7">
    <source>
        <dbReference type="ARBA" id="ARBA00023037"/>
    </source>
</evidence>
<evidence type="ECO:0000256" key="2">
    <source>
        <dbReference type="ARBA" id="ARBA00008054"/>
    </source>
</evidence>
<evidence type="ECO:0000256" key="3">
    <source>
        <dbReference type="ARBA" id="ARBA00022692"/>
    </source>
</evidence>
<dbReference type="InterPro" id="IPR032695">
    <property type="entry name" value="Integrin_dom_sf"/>
</dbReference>
<dbReference type="SUPFAM" id="SSF69179">
    <property type="entry name" value="Integrin domains"/>
    <property type="match status" value="1"/>
</dbReference>
<evidence type="ECO:0000256" key="12">
    <source>
        <dbReference type="SAM" id="Phobius"/>
    </source>
</evidence>
<evidence type="ECO:0000256" key="1">
    <source>
        <dbReference type="ARBA" id="ARBA00004479"/>
    </source>
</evidence>
<dbReference type="GO" id="GO:0008305">
    <property type="term" value="C:integrin complex"/>
    <property type="evidence" value="ECO:0007669"/>
    <property type="project" value="TreeGrafter"/>
</dbReference>